<comment type="similarity">
    <text evidence="1">Belongs to the SRC/p160 nuclear receptor coactivator family.</text>
</comment>
<reference evidence="10 11" key="1">
    <citation type="submission" date="2024-05" db="EMBL/GenBank/DDBJ databases">
        <title>Genetic variation in Jamaican populations of the coffee berry borer (Hypothenemus hampei).</title>
        <authorList>
            <person name="Errbii M."/>
            <person name="Myrie A."/>
        </authorList>
    </citation>
    <scope>NUCLEOTIDE SEQUENCE [LARGE SCALE GENOMIC DNA]</scope>
    <source>
        <strain evidence="10">JA-Hopewell-2020-01-JO</strain>
        <tissue evidence="10">Whole body</tissue>
    </source>
</reference>
<evidence type="ECO:0008006" key="12">
    <source>
        <dbReference type="Google" id="ProtNLM"/>
    </source>
</evidence>
<evidence type="ECO:0000256" key="7">
    <source>
        <dbReference type="SAM" id="MobiDB-lite"/>
    </source>
</evidence>
<evidence type="ECO:0000256" key="5">
    <source>
        <dbReference type="ARBA" id="ARBA00023163"/>
    </source>
</evidence>
<feature type="region of interest" description="Disordered" evidence="7">
    <location>
        <begin position="1343"/>
        <end position="1369"/>
    </location>
</feature>
<dbReference type="PANTHER" id="PTHR10684:SF4">
    <property type="entry name" value="TAIMAN, ISOFORM G"/>
    <property type="match status" value="1"/>
</dbReference>
<evidence type="ECO:0000256" key="6">
    <source>
        <dbReference type="ARBA" id="ARBA00023242"/>
    </source>
</evidence>
<evidence type="ECO:0000259" key="9">
    <source>
        <dbReference type="PROSITE" id="PS50888"/>
    </source>
</evidence>
<feature type="compositionally biased region" description="Low complexity" evidence="7">
    <location>
        <begin position="1175"/>
        <end position="1191"/>
    </location>
</feature>
<feature type="region of interest" description="Disordered" evidence="7">
    <location>
        <begin position="50"/>
        <end position="70"/>
    </location>
</feature>
<dbReference type="InterPro" id="IPR011598">
    <property type="entry name" value="bHLH_dom"/>
</dbReference>
<keyword evidence="6" id="KW-0539">Nucleus</keyword>
<feature type="compositionally biased region" description="Polar residues" evidence="7">
    <location>
        <begin position="1228"/>
        <end position="1240"/>
    </location>
</feature>
<protein>
    <recommendedName>
        <fullName evidence="12">Nuclear receptor coactivator 2</fullName>
    </recommendedName>
</protein>
<dbReference type="EMBL" id="JBDJPC010000002">
    <property type="protein sequence ID" value="KAL1513433.1"/>
    <property type="molecule type" value="Genomic_DNA"/>
</dbReference>
<dbReference type="InterPro" id="IPR035965">
    <property type="entry name" value="PAS-like_dom_sf"/>
</dbReference>
<feature type="domain" description="PAS" evidence="8">
    <location>
        <begin position="153"/>
        <end position="217"/>
    </location>
</feature>
<dbReference type="SMART" id="SM00091">
    <property type="entry name" value="PAS"/>
    <property type="match status" value="2"/>
</dbReference>
<feature type="region of interest" description="Disordered" evidence="7">
    <location>
        <begin position="570"/>
        <end position="672"/>
    </location>
</feature>
<evidence type="ECO:0000256" key="4">
    <source>
        <dbReference type="ARBA" id="ARBA00023159"/>
    </source>
</evidence>
<feature type="region of interest" description="Disordered" evidence="7">
    <location>
        <begin position="1175"/>
        <end position="1215"/>
    </location>
</feature>
<dbReference type="PANTHER" id="PTHR10684">
    <property type="entry name" value="NUCLEAR RECEPTOR COACTIVATOR"/>
    <property type="match status" value="1"/>
</dbReference>
<dbReference type="Pfam" id="PF14598">
    <property type="entry name" value="PAS_11"/>
    <property type="match status" value="1"/>
</dbReference>
<dbReference type="SUPFAM" id="SSF47459">
    <property type="entry name" value="HLH, helix-loop-helix DNA-binding domain"/>
    <property type="match status" value="1"/>
</dbReference>
<feature type="region of interest" description="Disordered" evidence="7">
    <location>
        <begin position="1058"/>
        <end position="1161"/>
    </location>
</feature>
<dbReference type="InterPro" id="IPR017426">
    <property type="entry name" value="Nuclear_rcpt_coactivator"/>
</dbReference>
<keyword evidence="3" id="KW-0805">Transcription regulation</keyword>
<organism evidence="10 11">
    <name type="scientific">Hypothenemus hampei</name>
    <name type="common">Coffee berry borer</name>
    <dbReference type="NCBI Taxonomy" id="57062"/>
    <lineage>
        <taxon>Eukaryota</taxon>
        <taxon>Metazoa</taxon>
        <taxon>Ecdysozoa</taxon>
        <taxon>Arthropoda</taxon>
        <taxon>Hexapoda</taxon>
        <taxon>Insecta</taxon>
        <taxon>Pterygota</taxon>
        <taxon>Neoptera</taxon>
        <taxon>Endopterygota</taxon>
        <taxon>Coleoptera</taxon>
        <taxon>Polyphaga</taxon>
        <taxon>Cucujiformia</taxon>
        <taxon>Curculionidae</taxon>
        <taxon>Scolytinae</taxon>
        <taxon>Hypothenemus</taxon>
    </lineage>
</organism>
<feature type="compositionally biased region" description="Low complexity" evidence="7">
    <location>
        <begin position="1360"/>
        <end position="1369"/>
    </location>
</feature>
<dbReference type="Proteomes" id="UP001566132">
    <property type="component" value="Unassembled WGS sequence"/>
</dbReference>
<dbReference type="CDD" id="cd00130">
    <property type="entry name" value="PAS"/>
    <property type="match status" value="2"/>
</dbReference>
<name>A0ABD1F7J7_HYPHA</name>
<dbReference type="InterPro" id="IPR000014">
    <property type="entry name" value="PAS"/>
</dbReference>
<feature type="compositionally biased region" description="Basic and acidic residues" evidence="7">
    <location>
        <begin position="714"/>
        <end position="726"/>
    </location>
</feature>
<keyword evidence="2" id="KW-0677">Repeat</keyword>
<accession>A0ABD1F7J7</accession>
<feature type="region of interest" description="Disordered" evidence="7">
    <location>
        <begin position="493"/>
        <end position="550"/>
    </location>
</feature>
<keyword evidence="11" id="KW-1185">Reference proteome</keyword>
<feature type="region of interest" description="Disordered" evidence="7">
    <location>
        <begin position="1228"/>
        <end position="1288"/>
    </location>
</feature>
<keyword evidence="4" id="KW-0010">Activator</keyword>
<dbReference type="Pfam" id="PF00989">
    <property type="entry name" value="PAS"/>
    <property type="match status" value="1"/>
</dbReference>
<feature type="region of interest" description="Disordered" evidence="7">
    <location>
        <begin position="707"/>
        <end position="807"/>
    </location>
</feature>
<dbReference type="FunFam" id="4.10.280.10:FF:000008">
    <property type="entry name" value="Nuclear receptor coactivator"/>
    <property type="match status" value="1"/>
</dbReference>
<evidence type="ECO:0000313" key="11">
    <source>
        <dbReference type="Proteomes" id="UP001566132"/>
    </source>
</evidence>
<evidence type="ECO:0000313" key="10">
    <source>
        <dbReference type="EMBL" id="KAL1513433.1"/>
    </source>
</evidence>
<feature type="compositionally biased region" description="Basic and acidic residues" evidence="7">
    <location>
        <begin position="573"/>
        <end position="592"/>
    </location>
</feature>
<comment type="caution">
    <text evidence="10">The sequence shown here is derived from an EMBL/GenBank/DDBJ whole genome shotgun (WGS) entry which is preliminary data.</text>
</comment>
<proteinExistence type="inferred from homology"/>
<evidence type="ECO:0000259" key="8">
    <source>
        <dbReference type="PROSITE" id="PS50112"/>
    </source>
</evidence>
<feature type="domain" description="BHLH" evidence="9">
    <location>
        <begin position="60"/>
        <end position="117"/>
    </location>
</feature>
<feature type="compositionally biased region" description="Pro residues" evidence="7">
    <location>
        <begin position="791"/>
        <end position="801"/>
    </location>
</feature>
<feature type="region of interest" description="Disordered" evidence="7">
    <location>
        <begin position="439"/>
        <end position="479"/>
    </location>
</feature>
<keyword evidence="5" id="KW-0804">Transcription</keyword>
<evidence type="ECO:0000256" key="2">
    <source>
        <dbReference type="ARBA" id="ARBA00022737"/>
    </source>
</evidence>
<dbReference type="InterPro" id="IPR056193">
    <property type="entry name" value="bHLH_NCOA1-3"/>
</dbReference>
<dbReference type="InterPro" id="IPR036638">
    <property type="entry name" value="HLH_DNA-bd_sf"/>
</dbReference>
<dbReference type="GO" id="GO:0045944">
    <property type="term" value="P:positive regulation of transcription by RNA polymerase II"/>
    <property type="evidence" value="ECO:0007669"/>
    <property type="project" value="UniProtKB-ARBA"/>
</dbReference>
<dbReference type="CDD" id="cd11439">
    <property type="entry name" value="bHLH-PAS_SRC"/>
    <property type="match status" value="1"/>
</dbReference>
<feature type="compositionally biased region" description="Basic and acidic residues" evidence="7">
    <location>
        <begin position="739"/>
        <end position="758"/>
    </location>
</feature>
<feature type="compositionally biased region" description="Polar residues" evidence="7">
    <location>
        <begin position="661"/>
        <end position="672"/>
    </location>
</feature>
<dbReference type="SMART" id="SM00353">
    <property type="entry name" value="HLH"/>
    <property type="match status" value="1"/>
</dbReference>
<evidence type="ECO:0000256" key="3">
    <source>
        <dbReference type="ARBA" id="ARBA00023015"/>
    </source>
</evidence>
<dbReference type="Gene3D" id="4.10.280.10">
    <property type="entry name" value="Helix-loop-helix DNA-binding domain"/>
    <property type="match status" value="1"/>
</dbReference>
<feature type="compositionally biased region" description="Polar residues" evidence="7">
    <location>
        <begin position="537"/>
        <end position="550"/>
    </location>
</feature>
<dbReference type="Gene3D" id="3.30.450.20">
    <property type="entry name" value="PAS domain"/>
    <property type="match status" value="2"/>
</dbReference>
<gene>
    <name evidence="10" type="ORF">ABEB36_002845</name>
</gene>
<sequence length="1392" mass="153333">MLEHSAMYLNVTPPYEEDASFFPDFYTRVGSCELQDPVWAKMNALTGIKQKRKKSENKPQTQINKCNNEKRRREQENIYIEELAELISANFADMSSLSVKPDKCAILQETVNQIRKIKQQDNADQQIVDPVQQGEVSSSRPTILSNEVYGPLLLEALEGFLFVVNSEGKVEHVTENVTEYIKYTKDEIIGKTIYNFIHPGDHTKFHSNLLPMRLEWGSDQPTPTRSKSIDARFLLKVDDDLDETVEEKTQRIPYYELMHISSTQLRDNLSVSEEDGSDSGPCLLCVASRISHRDKAVCLFEQFTTKLDISGKIVGIDTSGVTDSAFQVLRKDCKGRAFVDFVPAQDVQKVAAHFKETLNSGTSVSSVYRFQIATDKFVTVQTKSKFFKVNPHGNIDSDFIMATHTVISDNDTLDPGGGIGGPLMTSIVNGTGALSRNGPLSISDAPASSSASSGSGMIQTSSSAGPFTPEFLDNDFPSLDFPTTTSGLWDLEPAWSDTARPNSRQSLTPVSTPTSRPPSNPSYSNAPTIAQSPMPHYSTQASPANQTQQSQSNNFMSFGMMDEFQEQSVYNNEDQKETKPLEETVNHVEPQRLRSLLTNPLTSNAGSSNSNSQPQQQQQDDTRDRILKELLNQPDDDQGGRVDNSRNNSRLSMNRGPIVDQSKSTASSSTGNDMLRRLLNEKNDNGDFEAKTGMKKGSELLQQLLKKASDDDDEKKNENNPHDDALLRTLGFPSASPNADRRGSKRSMDEKDERDSKRTNNGSQVSSSGSSEKSELYQRNKMLASLLENPTPTPPSIPPIPASVISATPQEKLPRVNTDPAKLIGGTMAQNNNTRHNNANRMPPAGRHQITTYLNNNNNFQRPVPGGLYNNQATSTSENIWGDNNNIQADPDLSDILDTVLDFVPETGVLQLLDAAEGQQANSSQISEMAAIKNIQNLLMQCEKAVPSPNVSLPARPPAYNTNNYPPPPNYPQAKYPRQINVRGAGGPQFANANINTHQLLLEQQRKMQQEHKRRLLQQQKQQQLLIPSNATAADINSIQNIDSLLNNTVAPNVTLQRSNSIPESQLSPNYSNQMQGSNSMNQSNQRGVVPQPNQNQPYSPHSQMPSPLGQQNFQAPSNASGGNYNPQRLSPQSQFNSQLSPRQSYPSQGNGSNWQQQQQQRLTVQNPMLNAQLTRPSTQQSQQQRSLNSPGGVPGGSRHSPFAGEQFAQPTSPGAAYNQTQYLQRLQRANSVPTTSSPMTGGLGSPRSYPGNNQASPHYPSNPMQSIPNSMMYPSPHNPQQPDPSSYNCYEQVQVQQQANLTVGYERRSSLSSAQHLQSGVAGSNPTSEFVRQELRAVVGARTGQAQPAVGQRSGPSPAQQMQQMGQQGAVDLDSLMTFDMPDFYGGRTTR</sequence>
<feature type="compositionally biased region" description="Low complexity" evidence="7">
    <location>
        <begin position="645"/>
        <end position="655"/>
    </location>
</feature>
<dbReference type="Pfam" id="PF23172">
    <property type="entry name" value="bHLH_NCOA"/>
    <property type="match status" value="1"/>
</dbReference>
<dbReference type="PROSITE" id="PS50112">
    <property type="entry name" value="PAS"/>
    <property type="match status" value="1"/>
</dbReference>
<dbReference type="PROSITE" id="PS50888">
    <property type="entry name" value="BHLH"/>
    <property type="match status" value="1"/>
</dbReference>
<dbReference type="SUPFAM" id="SSF55785">
    <property type="entry name" value="PYP-like sensor domain (PAS domain)"/>
    <property type="match status" value="2"/>
</dbReference>
<feature type="compositionally biased region" description="Low complexity" evidence="7">
    <location>
        <begin position="603"/>
        <end position="619"/>
    </location>
</feature>
<evidence type="ECO:0000256" key="1">
    <source>
        <dbReference type="ARBA" id="ARBA00009933"/>
    </source>
</evidence>
<feature type="compositionally biased region" description="Polar residues" evidence="7">
    <location>
        <begin position="1058"/>
        <end position="1155"/>
    </location>
</feature>
<dbReference type="InterPro" id="IPR013767">
    <property type="entry name" value="PAS_fold"/>
</dbReference>
<feature type="compositionally biased region" description="Low complexity" evidence="7">
    <location>
        <begin position="441"/>
        <end position="464"/>
    </location>
</feature>